<evidence type="ECO:0000313" key="10">
    <source>
        <dbReference type="Proteomes" id="UP000190989"/>
    </source>
</evidence>
<evidence type="ECO:0000256" key="6">
    <source>
        <dbReference type="ARBA" id="ARBA00023268"/>
    </source>
</evidence>
<dbReference type="NCBIfam" id="NF010706">
    <property type="entry name" value="PRK14108.1"/>
    <property type="match status" value="1"/>
</dbReference>
<keyword evidence="6" id="KW-0511">Multifunctional enzyme</keyword>
<feature type="domain" description="Glutamate-ammonia ligase adenylyltransferase repeated" evidence="7">
    <location>
        <begin position="637"/>
        <end position="875"/>
    </location>
</feature>
<keyword evidence="9" id="KW-0436">Ligase</keyword>
<evidence type="ECO:0000256" key="4">
    <source>
        <dbReference type="ARBA" id="ARBA00022840"/>
    </source>
</evidence>
<keyword evidence="1 9" id="KW-0808">Transferase</keyword>
<dbReference type="NCBIfam" id="NF008292">
    <property type="entry name" value="PRK11072.1"/>
    <property type="match status" value="1"/>
</dbReference>
<keyword evidence="10" id="KW-1185">Reference proteome</keyword>
<dbReference type="Gene3D" id="1.20.120.1510">
    <property type="match status" value="1"/>
</dbReference>
<dbReference type="GO" id="GO:0008882">
    <property type="term" value="F:[glutamate-ammonia-ligase] adenylyltransferase activity"/>
    <property type="evidence" value="ECO:0007669"/>
    <property type="project" value="InterPro"/>
</dbReference>
<reference evidence="10" key="1">
    <citation type="submission" date="2017-02" db="EMBL/GenBank/DDBJ databases">
        <authorList>
            <person name="Varghese N."/>
            <person name="Submissions S."/>
        </authorList>
    </citation>
    <scope>NUCLEOTIDE SEQUENCE [LARGE SCALE GENOMIC DNA]</scope>
    <source>
        <strain evidence="10">SM117</strain>
    </source>
</reference>
<dbReference type="Gene3D" id="3.30.460.10">
    <property type="entry name" value="Beta Polymerase, domain 2"/>
    <property type="match status" value="2"/>
</dbReference>
<dbReference type="SUPFAM" id="SSF81301">
    <property type="entry name" value="Nucleotidyltransferase"/>
    <property type="match status" value="2"/>
</dbReference>
<evidence type="ECO:0000259" key="7">
    <source>
        <dbReference type="Pfam" id="PF03710"/>
    </source>
</evidence>
<dbReference type="PANTHER" id="PTHR30621">
    <property type="entry name" value="GLUTAMINE SYNTHETASE ADENYLYLTRANSFERASE"/>
    <property type="match status" value="1"/>
</dbReference>
<dbReference type="GO" id="GO:0000820">
    <property type="term" value="P:regulation of glutamine family amino acid metabolic process"/>
    <property type="evidence" value="ECO:0007669"/>
    <property type="project" value="TreeGrafter"/>
</dbReference>
<feature type="domain" description="PII-uridylyltransferase/Glutamine-synthetase adenylyltransferase" evidence="8">
    <location>
        <begin position="402"/>
        <end position="526"/>
    </location>
</feature>
<dbReference type="GO" id="GO:0005829">
    <property type="term" value="C:cytosol"/>
    <property type="evidence" value="ECO:0007669"/>
    <property type="project" value="TreeGrafter"/>
</dbReference>
<accession>A0A1U6IPB2</accession>
<dbReference type="GO" id="GO:0005524">
    <property type="term" value="F:ATP binding"/>
    <property type="evidence" value="ECO:0007669"/>
    <property type="project" value="UniProtKB-KW"/>
</dbReference>
<sequence length="1036" mass="112746">MEGDVLDNPVPVSAVQIFVAGGATFEFIRGERLHRRLLRIDRNLRTVRLDRLFRRRQRRALGHVRAGIGRAAGAERQRGENKGSLLQDCDLWVHGGMANTCQTGMRFTSAALCHAPNDHAPLALGAGSRQGWAMTVDWTGAIDRARAHAPYLSGALDRLPELTEILASGDGTGALAWAKAAGDGIADVGVALRREKQALALALAIGDLAGAFPLLQVTGELSAFADRALDAAIAEGIRRRAPDAQPAGFLALALGKHGAGELNYSSDIDPILLFDPELLPRRERDEPGEAAQRVARAVVETLAKVTQDGYVFRVDLRLRPASEVSPLAISIDAALTHYESSALAWERAAFIRARACAGDIAAGETFLAAIRPFVWRKSLDFGAIAEIGRLTSQIRANTRGGPVVGPGFDLKKGRGGIREVEFYAQTHQMIHGGRNPQLRLRGTRETLNALADTGLIPAEEARLLGESYDRLRTVEHRLQMVLDQQTHSLPIKPEALDEVARLDRLPDGQALIAELTQITETVGERYDRLIMANTPEGTTTSVAVPEQRSFVERLEAMGFADPAGLVERIAGWQSGRMRALRSDAARTAFEAIQEDLLAALAAAPEPERALLRWEQLLNNLPTAINLFRLLEARPALLQRLARILSLAPPLADALARRADLLDPLIDSSAFELPGDVETLIAQFSRFESDDDYERILDTVRRKVGEKRFALGVQLIEGVNDPLAIGHGLARIAEAAIHVLTRSAIEEFEQTHGKVPDSELLVLGLGRMGGGALTYASDLDLVFLFNGDFSQESDGERPLGATRYYNRLCQRVIAALSVPTAEGALYEVDTRLRPSGAQGPLAASLDSFARYQKEQAWTWEHMALCRARALFGSAKGRSEIDALVHEVLTRPRDPEKLRSDVLEMRETMAQHKPGKGPLDVKLSRGGLVDLEFLVHFIQLREGKGLVSDLREAIVQLADAGLLSADLIAAHDVLTRFLVAARLLAPDSLVPVEAACMALVRACGYGAWDELETALGQARTQVAQGWQAAFGETLETDR</sequence>
<dbReference type="Pfam" id="PF03710">
    <property type="entry name" value="GlnE"/>
    <property type="match status" value="2"/>
</dbReference>
<organism evidence="9 10">
    <name type="scientific">Novosphingobium mathurense</name>
    <dbReference type="NCBI Taxonomy" id="428990"/>
    <lineage>
        <taxon>Bacteria</taxon>
        <taxon>Pseudomonadati</taxon>
        <taxon>Pseudomonadota</taxon>
        <taxon>Alphaproteobacteria</taxon>
        <taxon>Sphingomonadales</taxon>
        <taxon>Sphingomonadaceae</taxon>
        <taxon>Novosphingobium</taxon>
    </lineage>
</organism>
<dbReference type="GO" id="GO:0016874">
    <property type="term" value="F:ligase activity"/>
    <property type="evidence" value="ECO:0007669"/>
    <property type="project" value="UniProtKB-KW"/>
</dbReference>
<keyword evidence="2 9" id="KW-0548">Nucleotidyltransferase</keyword>
<dbReference type="InterPro" id="IPR023057">
    <property type="entry name" value="GlnE"/>
</dbReference>
<protein>
    <submittedName>
        <fullName evidence="9">Glutamate-ammonia-ligase adenylyltransferase</fullName>
    </submittedName>
</protein>
<dbReference type="Gene3D" id="1.20.120.330">
    <property type="entry name" value="Nucleotidyltransferases domain 2"/>
    <property type="match status" value="2"/>
</dbReference>
<dbReference type="CDD" id="cd05401">
    <property type="entry name" value="NT_GlnE_GlnD_like"/>
    <property type="match status" value="2"/>
</dbReference>
<dbReference type="STRING" id="428990.SAMN06295987_11072"/>
<evidence type="ECO:0000259" key="8">
    <source>
        <dbReference type="Pfam" id="PF08335"/>
    </source>
</evidence>
<gene>
    <name evidence="9" type="ORF">SAMN06295987_11072</name>
</gene>
<dbReference type="PANTHER" id="PTHR30621:SF0">
    <property type="entry name" value="BIFUNCTIONAL GLUTAMINE SYNTHETASE ADENYLYLTRANSFERASE_ADENYLYL-REMOVING ENZYME"/>
    <property type="match status" value="1"/>
</dbReference>
<evidence type="ECO:0000313" key="9">
    <source>
        <dbReference type="EMBL" id="SLK09863.1"/>
    </source>
</evidence>
<keyword evidence="4" id="KW-0067">ATP-binding</keyword>
<name>A0A1U6IPB2_9SPHN</name>
<keyword evidence="3" id="KW-0547">Nucleotide-binding</keyword>
<keyword evidence="5" id="KW-0460">Magnesium</keyword>
<dbReference type="EMBL" id="FVZE01000010">
    <property type="protein sequence ID" value="SLK09863.1"/>
    <property type="molecule type" value="Genomic_DNA"/>
</dbReference>
<dbReference type="Proteomes" id="UP000190989">
    <property type="component" value="Unassembled WGS sequence"/>
</dbReference>
<evidence type="ECO:0000256" key="3">
    <source>
        <dbReference type="ARBA" id="ARBA00022741"/>
    </source>
</evidence>
<dbReference type="AlphaFoldDB" id="A0A1U6IPB2"/>
<dbReference type="InterPro" id="IPR005190">
    <property type="entry name" value="GlnE_rpt_dom"/>
</dbReference>
<evidence type="ECO:0000256" key="2">
    <source>
        <dbReference type="ARBA" id="ARBA00022695"/>
    </source>
</evidence>
<evidence type="ECO:0000256" key="1">
    <source>
        <dbReference type="ARBA" id="ARBA00022679"/>
    </source>
</evidence>
<proteinExistence type="predicted"/>
<feature type="domain" description="Glutamate-ammonia ligase adenylyltransferase repeated" evidence="7">
    <location>
        <begin position="188"/>
        <end position="368"/>
    </location>
</feature>
<dbReference type="Pfam" id="PF08335">
    <property type="entry name" value="GlnD_UR_UTase"/>
    <property type="match status" value="1"/>
</dbReference>
<dbReference type="InterPro" id="IPR013546">
    <property type="entry name" value="PII_UdlTrfase/GS_AdlTrfase"/>
</dbReference>
<dbReference type="SUPFAM" id="SSF81593">
    <property type="entry name" value="Nucleotidyltransferase substrate binding subunit/domain"/>
    <property type="match status" value="2"/>
</dbReference>
<dbReference type="InterPro" id="IPR043519">
    <property type="entry name" value="NT_sf"/>
</dbReference>
<evidence type="ECO:0000256" key="5">
    <source>
        <dbReference type="ARBA" id="ARBA00022842"/>
    </source>
</evidence>